<organism evidence="3 4">
    <name type="scientific">Fusarium sarcochroum</name>
    <dbReference type="NCBI Taxonomy" id="1208366"/>
    <lineage>
        <taxon>Eukaryota</taxon>
        <taxon>Fungi</taxon>
        <taxon>Dikarya</taxon>
        <taxon>Ascomycota</taxon>
        <taxon>Pezizomycotina</taxon>
        <taxon>Sordariomycetes</taxon>
        <taxon>Hypocreomycetidae</taxon>
        <taxon>Hypocreales</taxon>
        <taxon>Nectriaceae</taxon>
        <taxon>Fusarium</taxon>
        <taxon>Fusarium lateritium species complex</taxon>
    </lineage>
</organism>
<protein>
    <submittedName>
        <fullName evidence="3">Uncharacterized protein</fullName>
    </submittedName>
</protein>
<evidence type="ECO:0000256" key="2">
    <source>
        <dbReference type="SAM" id="Phobius"/>
    </source>
</evidence>
<dbReference type="Pfam" id="PF11917">
    <property type="entry name" value="DUF3435"/>
    <property type="match status" value="1"/>
</dbReference>
<feature type="transmembrane region" description="Helical" evidence="2">
    <location>
        <begin position="79"/>
        <end position="101"/>
    </location>
</feature>
<evidence type="ECO:0000256" key="1">
    <source>
        <dbReference type="SAM" id="MobiDB-lite"/>
    </source>
</evidence>
<dbReference type="Proteomes" id="UP000622797">
    <property type="component" value="Unassembled WGS sequence"/>
</dbReference>
<dbReference type="PANTHER" id="PTHR37535">
    <property type="entry name" value="FLUG DOMAIN PROTEIN"/>
    <property type="match status" value="1"/>
</dbReference>
<feature type="transmembrane region" description="Helical" evidence="2">
    <location>
        <begin position="46"/>
        <end position="67"/>
    </location>
</feature>
<comment type="caution">
    <text evidence="3">The sequence shown here is derived from an EMBL/GenBank/DDBJ whole genome shotgun (WGS) entry which is preliminary data.</text>
</comment>
<reference evidence="3" key="2">
    <citation type="submission" date="2020-05" db="EMBL/GenBank/DDBJ databases">
        <authorList>
            <person name="Kim H.-S."/>
            <person name="Proctor R.H."/>
            <person name="Brown D.W."/>
        </authorList>
    </citation>
    <scope>NUCLEOTIDE SEQUENCE</scope>
    <source>
        <strain evidence="3">NRRL 20472</strain>
    </source>
</reference>
<keyword evidence="2" id="KW-1133">Transmembrane helix</keyword>
<keyword evidence="4" id="KW-1185">Reference proteome</keyword>
<keyword evidence="2" id="KW-0472">Membrane</keyword>
<sequence length="684" mass="74141">MIYDLYFTLMYYRNELSDVMLRLWLRNNNNQGLADGDRLGRYDRSALPVGVAVVLAVIEVVAVLINIADKLASIGDKVLMVTLALSAVADDTLVVFLALVVGEVTLSAFAYLKLIPGVIAALERSVEGILTEDDGEIGGDSRETSGSGLGDGAAALDEDCDGSGGDRSSSLGDEVDVDDGASLARVNTDSDVDGEENAKICLSSHDTRASSEATTAHISITRAENITLVSNDRRRSDMVKVATTVAFMVVEAEEVVVQATGEAILGGEAAEEVEAIRGSDASSSTGDFSTNGGSTDLACGSRSIGEGKDLGVTNPESISGSVASAFDALCFAAHSRLNQFLSLVANPLDQMPTNAMIVPRSFTVSGQHGTSASFLQSFTTHEAQRRAAKQKPTLSIEEHAARRAQLTDVLFIQPKYSSETEINVSGIFRKWTRNHSKEVYKYYRRVCVPRFGHRPPNIAGKPVLNVDNLRVILTFNIAFDTSIFPGKRHRISLAGCYQLLCYTRARPAELVDGERKKLKDNSLEELFSHKTSHSSSSENDADPELPTDKKTKLVEGLLTQETMGRGRPKALCYEDILMMIVRHPVTGRRIPAMAIKFIHHKGADNKHRPTIFFFTSTRKLLFCAVSTILALALHDDAFDAPSLTTALAIFGSGPPSYMVCTPLRWKACIKNARSQPSQDLVRLT</sequence>
<feature type="region of interest" description="Disordered" evidence="1">
    <location>
        <begin position="132"/>
        <end position="176"/>
    </location>
</feature>
<dbReference type="PANTHER" id="PTHR37535:SF3">
    <property type="entry name" value="FLUG DOMAIN-CONTAINING PROTEIN"/>
    <property type="match status" value="1"/>
</dbReference>
<dbReference type="AlphaFoldDB" id="A0A8H4SXP1"/>
<name>A0A8H4SXP1_9HYPO</name>
<reference evidence="3" key="1">
    <citation type="journal article" date="2020" name="BMC Genomics">
        <title>Correction to: Identification and distribution of gene clusters required for synthesis of sphingolipid metabolism inhibitors in diverse species of the filamentous fungus Fusarium.</title>
        <authorList>
            <person name="Kim H.S."/>
            <person name="Lohmar J.M."/>
            <person name="Busman M."/>
            <person name="Brown D.W."/>
            <person name="Naumann T.A."/>
            <person name="Divon H.H."/>
            <person name="Lysoe E."/>
            <person name="Uhlig S."/>
            <person name="Proctor R.H."/>
        </authorList>
    </citation>
    <scope>NUCLEOTIDE SEQUENCE</scope>
    <source>
        <strain evidence="3">NRRL 20472</strain>
    </source>
</reference>
<dbReference type="OrthoDB" id="5106922at2759"/>
<dbReference type="InterPro" id="IPR021842">
    <property type="entry name" value="DUF3435"/>
</dbReference>
<keyword evidence="2" id="KW-0812">Transmembrane</keyword>
<evidence type="ECO:0000313" key="3">
    <source>
        <dbReference type="EMBL" id="KAF4947722.1"/>
    </source>
</evidence>
<proteinExistence type="predicted"/>
<accession>A0A8H4SXP1</accession>
<feature type="region of interest" description="Disordered" evidence="1">
    <location>
        <begin position="528"/>
        <end position="547"/>
    </location>
</feature>
<evidence type="ECO:0000313" key="4">
    <source>
        <dbReference type="Proteomes" id="UP000622797"/>
    </source>
</evidence>
<gene>
    <name evidence="3" type="ORF">FSARC_13896</name>
</gene>
<dbReference type="EMBL" id="JABEXW010001091">
    <property type="protein sequence ID" value="KAF4947722.1"/>
    <property type="molecule type" value="Genomic_DNA"/>
</dbReference>